<dbReference type="Proteomes" id="UP001500967">
    <property type="component" value="Unassembled WGS sequence"/>
</dbReference>
<dbReference type="PANTHER" id="PTHR43798">
    <property type="entry name" value="MONOACYLGLYCEROL LIPASE"/>
    <property type="match status" value="1"/>
</dbReference>
<dbReference type="SUPFAM" id="SSF53474">
    <property type="entry name" value="alpha/beta-Hydrolases"/>
    <property type="match status" value="1"/>
</dbReference>
<name>A0ABP3E886_9ACTN</name>
<reference evidence="3" key="1">
    <citation type="journal article" date="2019" name="Int. J. Syst. Evol. Microbiol.">
        <title>The Global Catalogue of Microorganisms (GCM) 10K type strain sequencing project: providing services to taxonomists for standard genome sequencing and annotation.</title>
        <authorList>
            <consortium name="The Broad Institute Genomics Platform"/>
            <consortium name="The Broad Institute Genome Sequencing Center for Infectious Disease"/>
            <person name="Wu L."/>
            <person name="Ma J."/>
        </authorList>
    </citation>
    <scope>NUCLEOTIDE SEQUENCE [LARGE SCALE GENOMIC DNA]</scope>
    <source>
        <strain evidence="3">JCM 10425</strain>
    </source>
</reference>
<dbReference type="InterPro" id="IPR000073">
    <property type="entry name" value="AB_hydrolase_1"/>
</dbReference>
<dbReference type="Pfam" id="PF00561">
    <property type="entry name" value="Abhydrolase_1"/>
    <property type="match status" value="1"/>
</dbReference>
<dbReference type="InterPro" id="IPR029058">
    <property type="entry name" value="AB_hydrolase_fold"/>
</dbReference>
<organism evidence="2 3">
    <name type="scientific">Cryptosporangium japonicum</name>
    <dbReference type="NCBI Taxonomy" id="80872"/>
    <lineage>
        <taxon>Bacteria</taxon>
        <taxon>Bacillati</taxon>
        <taxon>Actinomycetota</taxon>
        <taxon>Actinomycetes</taxon>
        <taxon>Cryptosporangiales</taxon>
        <taxon>Cryptosporangiaceae</taxon>
        <taxon>Cryptosporangium</taxon>
    </lineage>
</organism>
<evidence type="ECO:0000313" key="3">
    <source>
        <dbReference type="Proteomes" id="UP001500967"/>
    </source>
</evidence>
<evidence type="ECO:0000259" key="1">
    <source>
        <dbReference type="Pfam" id="PF00561"/>
    </source>
</evidence>
<gene>
    <name evidence="2" type="ORF">GCM10009539_43080</name>
</gene>
<protein>
    <submittedName>
        <fullName evidence="2">Haloalkane dehalogenase</fullName>
    </submittedName>
</protein>
<dbReference type="InterPro" id="IPR050266">
    <property type="entry name" value="AB_hydrolase_sf"/>
</dbReference>
<sequence>MTHVLHSVSVGTGPTVLFLHGNPTSSYLWRHVLEPVAAAGFRCVALDLIGMGRSPRPDLAYSFADHARHVEAFADDLGAATLVGHDWGAVLALDLLGRRPDLVDAVAFLEGHLHPVARLDELFAAIREPGRGERLVLEENVFLETVLPAGVVRTLTPDERDAYRAPYPDPASRRPLLAWAREIPVAGEAGDVTAVVRANQRVLAGSPVPKLLLFGEPGAVIGASELAWCRANARRLSAVGVGTGTHFLPEDQPAAIAAALIEWLPRPGSRTGRGR</sequence>
<dbReference type="NCBIfam" id="NF002938">
    <property type="entry name" value="PRK03592.1"/>
    <property type="match status" value="1"/>
</dbReference>
<proteinExistence type="predicted"/>
<dbReference type="RefSeq" id="WP_344650668.1">
    <property type="nucleotide sequence ID" value="NZ_BAAAGX010000016.1"/>
</dbReference>
<feature type="domain" description="AB hydrolase-1" evidence="1">
    <location>
        <begin position="14"/>
        <end position="157"/>
    </location>
</feature>
<dbReference type="PRINTS" id="PR00412">
    <property type="entry name" value="EPOXHYDRLASE"/>
</dbReference>
<dbReference type="EMBL" id="BAAAGX010000016">
    <property type="protein sequence ID" value="GAA0253257.1"/>
    <property type="molecule type" value="Genomic_DNA"/>
</dbReference>
<dbReference type="PANTHER" id="PTHR43798:SF33">
    <property type="entry name" value="HYDROLASE, PUTATIVE (AFU_ORTHOLOGUE AFUA_2G14860)-RELATED"/>
    <property type="match status" value="1"/>
</dbReference>
<dbReference type="InterPro" id="IPR000639">
    <property type="entry name" value="Epox_hydrolase-like"/>
</dbReference>
<keyword evidence="3" id="KW-1185">Reference proteome</keyword>
<accession>A0ABP3E886</accession>
<comment type="caution">
    <text evidence="2">The sequence shown here is derived from an EMBL/GenBank/DDBJ whole genome shotgun (WGS) entry which is preliminary data.</text>
</comment>
<evidence type="ECO:0000313" key="2">
    <source>
        <dbReference type="EMBL" id="GAA0253257.1"/>
    </source>
</evidence>
<dbReference type="Gene3D" id="3.40.50.1820">
    <property type="entry name" value="alpha/beta hydrolase"/>
    <property type="match status" value="1"/>
</dbReference>